<dbReference type="EMBL" id="BMAW01119208">
    <property type="protein sequence ID" value="GFT83516.1"/>
    <property type="molecule type" value="Genomic_DNA"/>
</dbReference>
<gene>
    <name evidence="1" type="ORF">NPIL_64271</name>
</gene>
<evidence type="ECO:0000313" key="2">
    <source>
        <dbReference type="Proteomes" id="UP000887013"/>
    </source>
</evidence>
<sequence length="93" mass="10576">MLIWNFNYVLFGIRIQANVRPPRGNLESALVRKSESFYGSTKVTCSHRPQSEVHSLQLTPKFAVLSVRVSGFHFEVFPGRRGLTNDIVCPLEQ</sequence>
<evidence type="ECO:0000313" key="1">
    <source>
        <dbReference type="EMBL" id="GFT83516.1"/>
    </source>
</evidence>
<protein>
    <submittedName>
        <fullName evidence="1">Uncharacterized protein</fullName>
    </submittedName>
</protein>
<accession>A0A8X6PSK6</accession>
<reference evidence="1" key="1">
    <citation type="submission" date="2020-08" db="EMBL/GenBank/DDBJ databases">
        <title>Multicomponent nature underlies the extraordinary mechanical properties of spider dragline silk.</title>
        <authorList>
            <person name="Kono N."/>
            <person name="Nakamura H."/>
            <person name="Mori M."/>
            <person name="Yoshida Y."/>
            <person name="Ohtoshi R."/>
            <person name="Malay A.D."/>
            <person name="Moran D.A.P."/>
            <person name="Tomita M."/>
            <person name="Numata K."/>
            <person name="Arakawa K."/>
        </authorList>
    </citation>
    <scope>NUCLEOTIDE SEQUENCE</scope>
</reference>
<proteinExistence type="predicted"/>
<organism evidence="1 2">
    <name type="scientific">Nephila pilipes</name>
    <name type="common">Giant wood spider</name>
    <name type="synonym">Nephila maculata</name>
    <dbReference type="NCBI Taxonomy" id="299642"/>
    <lineage>
        <taxon>Eukaryota</taxon>
        <taxon>Metazoa</taxon>
        <taxon>Ecdysozoa</taxon>
        <taxon>Arthropoda</taxon>
        <taxon>Chelicerata</taxon>
        <taxon>Arachnida</taxon>
        <taxon>Araneae</taxon>
        <taxon>Araneomorphae</taxon>
        <taxon>Entelegynae</taxon>
        <taxon>Araneoidea</taxon>
        <taxon>Nephilidae</taxon>
        <taxon>Nephila</taxon>
    </lineage>
</organism>
<name>A0A8X6PSK6_NEPPI</name>
<dbReference type="Proteomes" id="UP000887013">
    <property type="component" value="Unassembled WGS sequence"/>
</dbReference>
<dbReference type="AlphaFoldDB" id="A0A8X6PSK6"/>
<keyword evidence="2" id="KW-1185">Reference proteome</keyword>
<comment type="caution">
    <text evidence="1">The sequence shown here is derived from an EMBL/GenBank/DDBJ whole genome shotgun (WGS) entry which is preliminary data.</text>
</comment>